<keyword evidence="4" id="KW-1185">Reference proteome</keyword>
<protein>
    <submittedName>
        <fullName evidence="3">SDR family NAD(P)-dependent oxidoreductase</fullName>
    </submittedName>
</protein>
<dbReference type="GO" id="GO:0016491">
    <property type="term" value="F:oxidoreductase activity"/>
    <property type="evidence" value="ECO:0007669"/>
    <property type="project" value="UniProtKB-KW"/>
</dbReference>
<dbReference type="Proteomes" id="UP000594205">
    <property type="component" value="Chromosome"/>
</dbReference>
<reference evidence="3 4" key="1">
    <citation type="submission" date="2020-10" db="EMBL/GenBank/DDBJ databases">
        <title>Streptomyces ferrugineus complate genome analysis.</title>
        <authorList>
            <person name="Anwar N."/>
        </authorList>
    </citation>
    <scope>NUCLEOTIDE SEQUENCE [LARGE SCALE GENOMIC DNA]</scope>
    <source>
        <strain evidence="3 4">CCTCC AA2014009</strain>
    </source>
</reference>
<organism evidence="3 4">
    <name type="scientific">Streptomyces ferrugineus</name>
    <dbReference type="NCBI Taxonomy" id="1413221"/>
    <lineage>
        <taxon>Bacteria</taxon>
        <taxon>Bacillati</taxon>
        <taxon>Actinomycetota</taxon>
        <taxon>Actinomycetes</taxon>
        <taxon>Kitasatosporales</taxon>
        <taxon>Streptomycetaceae</taxon>
        <taxon>Streptomyces</taxon>
    </lineage>
</organism>
<dbReference type="Pfam" id="PF00106">
    <property type="entry name" value="adh_short"/>
    <property type="match status" value="1"/>
</dbReference>
<evidence type="ECO:0000256" key="1">
    <source>
        <dbReference type="ARBA" id="ARBA00006484"/>
    </source>
</evidence>
<gene>
    <name evidence="3" type="ORF">IM697_22520</name>
</gene>
<proteinExistence type="inferred from homology"/>
<accession>A0A7M2T077</accession>
<dbReference type="PANTHER" id="PTHR43669">
    <property type="entry name" value="5-KETO-D-GLUCONATE 5-REDUCTASE"/>
    <property type="match status" value="1"/>
</dbReference>
<dbReference type="AlphaFoldDB" id="A0A7M2T077"/>
<name>A0A7M2T077_9ACTN</name>
<evidence type="ECO:0000313" key="3">
    <source>
        <dbReference type="EMBL" id="QOV40911.1"/>
    </source>
</evidence>
<evidence type="ECO:0000313" key="4">
    <source>
        <dbReference type="Proteomes" id="UP000594205"/>
    </source>
</evidence>
<dbReference type="Gene3D" id="3.40.50.720">
    <property type="entry name" value="NAD(P)-binding Rossmann-like Domain"/>
    <property type="match status" value="1"/>
</dbReference>
<keyword evidence="2" id="KW-0560">Oxidoreductase</keyword>
<dbReference type="PANTHER" id="PTHR43669:SF3">
    <property type="entry name" value="ALCOHOL DEHYDROGENASE, PUTATIVE (AFU_ORTHOLOGUE AFUA_3G03445)-RELATED"/>
    <property type="match status" value="1"/>
</dbReference>
<dbReference type="EMBL" id="CP063373">
    <property type="protein sequence ID" value="QOV40911.1"/>
    <property type="molecule type" value="Genomic_DNA"/>
</dbReference>
<dbReference type="InterPro" id="IPR002347">
    <property type="entry name" value="SDR_fam"/>
</dbReference>
<sequence length="198" mass="20914">MAVWSPERLDVPSGRPRERWTGLRFEGQTVIVTGGSGGMGSSHVQGYHDEGANVVIAGRDDDAGGDLAAQLGHRALSVHLDVASEDDWAAAVREVERTAPPQVVIDAVTRLVVVVGRPLPGNSHDFRGWEESGAKAAVGTTTTIADGGYQGRYGEKTAADRLGTGLVIPHRRAAGQAELPCEVRWMALLTPVVYAAAQ</sequence>
<dbReference type="KEGG" id="sfeu:IM697_22520"/>
<dbReference type="InterPro" id="IPR036291">
    <property type="entry name" value="NAD(P)-bd_dom_sf"/>
</dbReference>
<comment type="similarity">
    <text evidence="1">Belongs to the short-chain dehydrogenases/reductases (SDR) family.</text>
</comment>
<evidence type="ECO:0000256" key="2">
    <source>
        <dbReference type="ARBA" id="ARBA00023002"/>
    </source>
</evidence>
<dbReference type="SUPFAM" id="SSF51735">
    <property type="entry name" value="NAD(P)-binding Rossmann-fold domains"/>
    <property type="match status" value="1"/>
</dbReference>